<dbReference type="GO" id="GO:0007052">
    <property type="term" value="P:mitotic spindle organization"/>
    <property type="evidence" value="ECO:0007669"/>
    <property type="project" value="TreeGrafter"/>
</dbReference>
<name>F0W3J1_9STRA</name>
<dbReference type="Pfam" id="PF06565">
    <property type="entry name" value="DM10_dom"/>
    <property type="match status" value="3"/>
</dbReference>
<dbReference type="SMART" id="SM00676">
    <property type="entry name" value="DM10"/>
    <property type="match status" value="3"/>
</dbReference>
<reference evidence="8" key="2">
    <citation type="submission" date="2011-02" db="EMBL/GenBank/DDBJ databases">
        <authorList>
            <person name="MacLean D."/>
        </authorList>
    </citation>
    <scope>NUCLEOTIDE SEQUENCE</scope>
</reference>
<keyword evidence="5" id="KW-0206">Cytoskeleton</keyword>
<dbReference type="InterPro" id="IPR040193">
    <property type="entry name" value="EFHC1/EFHC2/EFHB"/>
</dbReference>
<keyword evidence="4" id="KW-0677">Repeat</keyword>
<dbReference type="GO" id="GO:0000281">
    <property type="term" value="P:mitotic cytokinesis"/>
    <property type="evidence" value="ECO:0007669"/>
    <property type="project" value="TreeGrafter"/>
</dbReference>
<accession>F0W3J1</accession>
<dbReference type="SUPFAM" id="SSF47473">
    <property type="entry name" value="EF-hand"/>
    <property type="match status" value="1"/>
</dbReference>
<dbReference type="EMBL" id="FR824058">
    <property type="protein sequence ID" value="CCA15634.1"/>
    <property type="molecule type" value="Genomic_DNA"/>
</dbReference>
<dbReference type="InterPro" id="IPR006602">
    <property type="entry name" value="DM10_dom"/>
</dbReference>
<dbReference type="Gene3D" id="2.30.29.170">
    <property type="match status" value="3"/>
</dbReference>
<keyword evidence="6" id="KW-0966">Cell projection</keyword>
<protein>
    <submittedName>
        <fullName evidence="8">Uncharacterized protein AlNc14C13G1553</fullName>
    </submittedName>
</protein>
<dbReference type="AlphaFoldDB" id="F0W3J1"/>
<dbReference type="GO" id="GO:0005930">
    <property type="term" value="C:axoneme"/>
    <property type="evidence" value="ECO:0007669"/>
    <property type="project" value="TreeGrafter"/>
</dbReference>
<evidence type="ECO:0000256" key="2">
    <source>
        <dbReference type="ARBA" id="ARBA00004245"/>
    </source>
</evidence>
<gene>
    <name evidence="8" type="primary">AlNc14C13G1553</name>
    <name evidence="8" type="ORF">ALNC14_017770</name>
</gene>
<evidence type="ECO:0000256" key="1">
    <source>
        <dbReference type="ARBA" id="ARBA00004138"/>
    </source>
</evidence>
<comment type="subcellular location">
    <subcellularLocation>
        <location evidence="1">Cell projection</location>
        <location evidence="1">Cilium</location>
    </subcellularLocation>
    <subcellularLocation>
        <location evidence="2">Cytoplasm</location>
        <location evidence="2">Cytoskeleton</location>
    </subcellularLocation>
</comment>
<evidence type="ECO:0000313" key="8">
    <source>
        <dbReference type="EMBL" id="CCA15634.1"/>
    </source>
</evidence>
<evidence type="ECO:0000256" key="6">
    <source>
        <dbReference type="ARBA" id="ARBA00023273"/>
    </source>
</evidence>
<dbReference type="PROSITE" id="PS51336">
    <property type="entry name" value="DM10"/>
    <property type="match status" value="3"/>
</dbReference>
<dbReference type="PANTHER" id="PTHR12086">
    <property type="entry name" value="EF-HAND DOMAIN C-TERMINAL CONTAINING PROTEIN"/>
    <property type="match status" value="1"/>
</dbReference>
<dbReference type="GO" id="GO:0043014">
    <property type="term" value="F:alpha-tubulin binding"/>
    <property type="evidence" value="ECO:0007669"/>
    <property type="project" value="TreeGrafter"/>
</dbReference>
<dbReference type="InterPro" id="IPR011992">
    <property type="entry name" value="EF-hand-dom_pair"/>
</dbReference>
<evidence type="ECO:0000259" key="7">
    <source>
        <dbReference type="PROSITE" id="PS51336"/>
    </source>
</evidence>
<evidence type="ECO:0000256" key="5">
    <source>
        <dbReference type="ARBA" id="ARBA00023212"/>
    </source>
</evidence>
<reference evidence="8" key="1">
    <citation type="journal article" date="2011" name="PLoS Biol.">
        <title>Gene gain and loss during evolution of obligate parasitism in the white rust pathogen of Arabidopsis thaliana.</title>
        <authorList>
            <person name="Kemen E."/>
            <person name="Gardiner A."/>
            <person name="Schultz-Larsen T."/>
            <person name="Kemen A.C."/>
            <person name="Balmuth A.L."/>
            <person name="Robert-Seilaniantz A."/>
            <person name="Bailey K."/>
            <person name="Holub E."/>
            <person name="Studholme D.J."/>
            <person name="Maclean D."/>
            <person name="Jones J.D."/>
        </authorList>
    </citation>
    <scope>NUCLEOTIDE SEQUENCE</scope>
</reference>
<dbReference type="HOGENOM" id="CLU_392529_0_0_1"/>
<evidence type="ECO:0000256" key="4">
    <source>
        <dbReference type="ARBA" id="ARBA00022737"/>
    </source>
</evidence>
<dbReference type="Gene3D" id="1.10.238.10">
    <property type="entry name" value="EF-hand"/>
    <property type="match status" value="1"/>
</dbReference>
<feature type="domain" description="DM10" evidence="7">
    <location>
        <begin position="396"/>
        <end position="511"/>
    </location>
</feature>
<sequence>MRRPHFRRPHSMEHLYDAKVPDQVDEIQRATSASEDLPPQYPQHQAMADNAKPIEGAKPPWLRHDDRVLRFYGYCIEKIADYSDSFVDQVRRVVIKFHLSDHSISILEPKTLNSGMVQGEFMRRRLVRKANNAPFSPADFGISKSIHIYGRDFCIVDCDAATRTFYEHELSVELGPAQPYPQTEALSPSSKRTDKVNDAPYDRVKAFWNYNDNYHKVLRFDVSWHDDHPLYPELRLYTLHYYLEDHTLEVVEPKIERNFTGRGHFALLVSRQRARRDGKDWSSTLSSPPSTEAEPTITERELICGRTIRIHSRDFVLENCDDFTSEYYWKTFGIKQERGDKAGGKKDENERNASDHTSEMHNLLQRLCASRDAPATLMNPFPDRDRHTIPCDDIFDKKILRFRAKFVPQTIRTRVDRTREFMLMFYMENDTLSIFEIPEGNTGLVGGCFLQRGRYQKCSKTKTTASFQGPTWFVAADFYIGAIISFTFSPYQSLVIMDTDDATLQFCESRPDLFPYSDPRRILTSVDSRIKSSFQASAMRQMFRQSDLEKTGMVSLDAGRAILKKFEPFGDLTEHELITLARTFLKASTATRIDFLYDDFADVLASMTGLRTSRTQPDDGSSDSATKKLATFPYLRSMFRIYDEHKNGVIPVAQAVQALLACQLDSETAYQLMLPYTKDQLLSYQNFCDSIFSSWKVDYDAAG</sequence>
<keyword evidence="3" id="KW-0963">Cytoplasm</keyword>
<dbReference type="PANTHER" id="PTHR12086:SF9">
    <property type="entry name" value="EF-HAND DOMAIN-CONTAINING PROTEIN 1"/>
    <property type="match status" value="1"/>
</dbReference>
<feature type="domain" description="DM10" evidence="7">
    <location>
        <begin position="214"/>
        <end position="332"/>
    </location>
</feature>
<dbReference type="GO" id="GO:0060285">
    <property type="term" value="P:cilium-dependent cell motility"/>
    <property type="evidence" value="ECO:0007669"/>
    <property type="project" value="TreeGrafter"/>
</dbReference>
<proteinExistence type="predicted"/>
<evidence type="ECO:0000256" key="3">
    <source>
        <dbReference type="ARBA" id="ARBA00022490"/>
    </source>
</evidence>
<dbReference type="GO" id="GO:0072686">
    <property type="term" value="C:mitotic spindle"/>
    <property type="evidence" value="ECO:0007669"/>
    <property type="project" value="TreeGrafter"/>
</dbReference>
<organism evidence="8">
    <name type="scientific">Albugo laibachii Nc14</name>
    <dbReference type="NCBI Taxonomy" id="890382"/>
    <lineage>
        <taxon>Eukaryota</taxon>
        <taxon>Sar</taxon>
        <taxon>Stramenopiles</taxon>
        <taxon>Oomycota</taxon>
        <taxon>Peronosporomycetes</taxon>
        <taxon>Albuginales</taxon>
        <taxon>Albuginaceae</taxon>
        <taxon>Albugo</taxon>
    </lineage>
</organism>
<feature type="domain" description="DM10" evidence="7">
    <location>
        <begin position="65"/>
        <end position="170"/>
    </location>
</feature>